<reference evidence="3 4" key="1">
    <citation type="journal article" date="2018" name="Sci. Rep.">
        <title>Raphidocelis subcapitata (=Pseudokirchneriella subcapitata) provides an insight into genome evolution and environmental adaptations in the Sphaeropleales.</title>
        <authorList>
            <person name="Suzuki S."/>
            <person name="Yamaguchi H."/>
            <person name="Nakajima N."/>
            <person name="Kawachi M."/>
        </authorList>
    </citation>
    <scope>NUCLEOTIDE SEQUENCE [LARGE SCALE GENOMIC DNA]</scope>
    <source>
        <strain evidence="3 4">NIES-35</strain>
    </source>
</reference>
<dbReference type="EMBL" id="BDRX01000131">
    <property type="protein sequence ID" value="GBF98677.1"/>
    <property type="molecule type" value="Genomic_DNA"/>
</dbReference>
<accession>A0A2V0PMS0</accession>
<evidence type="ECO:0000313" key="4">
    <source>
        <dbReference type="Proteomes" id="UP000247498"/>
    </source>
</evidence>
<feature type="compositionally biased region" description="Pro residues" evidence="1">
    <location>
        <begin position="633"/>
        <end position="643"/>
    </location>
</feature>
<evidence type="ECO:0000313" key="3">
    <source>
        <dbReference type="EMBL" id="GBF98677.1"/>
    </source>
</evidence>
<dbReference type="Proteomes" id="UP000247498">
    <property type="component" value="Unassembled WGS sequence"/>
</dbReference>
<name>A0A2V0PMS0_9CHLO</name>
<dbReference type="InParanoid" id="A0A2V0PMS0"/>
<keyword evidence="4" id="KW-1185">Reference proteome</keyword>
<evidence type="ECO:0000256" key="2">
    <source>
        <dbReference type="SAM" id="SignalP"/>
    </source>
</evidence>
<evidence type="ECO:0000256" key="1">
    <source>
        <dbReference type="SAM" id="MobiDB-lite"/>
    </source>
</evidence>
<dbReference type="OrthoDB" id="554313at2759"/>
<feature type="region of interest" description="Disordered" evidence="1">
    <location>
        <begin position="171"/>
        <end position="214"/>
    </location>
</feature>
<gene>
    <name evidence="3" type="ORF">Rsub_11671</name>
</gene>
<comment type="caution">
    <text evidence="3">The sequence shown here is derived from an EMBL/GenBank/DDBJ whole genome shotgun (WGS) entry which is preliminary data.</text>
</comment>
<feature type="chain" id="PRO_5016122878" evidence="2">
    <location>
        <begin position="40"/>
        <end position="661"/>
    </location>
</feature>
<feature type="signal peptide" evidence="2">
    <location>
        <begin position="1"/>
        <end position="39"/>
    </location>
</feature>
<protein>
    <submittedName>
        <fullName evidence="3">Uncharacterized protein</fullName>
    </submittedName>
</protein>
<sequence length="661" mass="68400">MRAAAVSPVRRMRAQCVPGMALLLALAAVAVTLPQPAASAQLPLHLQWLASILPPDAVGPALKDFFKGMPTELCALGPKGISELPVSVMDEVCPLKAASRLGRAVPVLHGSNADAAIERLAAKPVTIGGALMLLAADDAAGAADLQKRICNVLLYPQQVCAFGSSSGGGADGGSKAPGSAANGGAAAQGSDGSAAASAGGGADPPAAADADATSASDGLGPLYRHLEEQLPVQEWLASKVMPLALAPLGGTLAALPDALCKLPLDNLSNMPPKIKAQMCPYDVALVPVLALFAMGRTRSGELESKLCDIFKRPAEACINGTYQINDSTRKRIDNIKALGVSAVYSWEPDVPELPKLSFPSIDLASPTSRDNLGKLASWWQNETMPTLRRYTMAAFVPPPLQAPVASLLERLPASICASIGRKQLPFAFKREVCPISDVLQLKAGQGINSWAYTLAEVTIGAAGGGANSSESGKARVDAWLMRTCSAVYAPELACAQDVAGRGQDDPDEGTMELLGQRIAARGPVSAELVRRSLDGMPEWQRKRLVDGVAKQLNFWSARAKLLPKAVAASMFGPFCGTNDTEAAAADKPQAIASLVAAAATVANDAVQPLPALGAIVGDERARAAVAKLCDSLKPPPPPPPPRTPWGRAGAWVKGALPSWAG</sequence>
<feature type="region of interest" description="Disordered" evidence="1">
    <location>
        <begin position="630"/>
        <end position="649"/>
    </location>
</feature>
<proteinExistence type="predicted"/>
<dbReference type="AlphaFoldDB" id="A0A2V0PMS0"/>
<feature type="compositionally biased region" description="Low complexity" evidence="1">
    <location>
        <begin position="173"/>
        <end position="214"/>
    </location>
</feature>
<keyword evidence="2" id="KW-0732">Signal</keyword>
<organism evidence="3 4">
    <name type="scientific">Raphidocelis subcapitata</name>
    <dbReference type="NCBI Taxonomy" id="307507"/>
    <lineage>
        <taxon>Eukaryota</taxon>
        <taxon>Viridiplantae</taxon>
        <taxon>Chlorophyta</taxon>
        <taxon>core chlorophytes</taxon>
        <taxon>Chlorophyceae</taxon>
        <taxon>CS clade</taxon>
        <taxon>Sphaeropleales</taxon>
        <taxon>Selenastraceae</taxon>
        <taxon>Raphidocelis</taxon>
    </lineage>
</organism>